<dbReference type="GO" id="GO:0016829">
    <property type="term" value="F:lyase activity"/>
    <property type="evidence" value="ECO:0007669"/>
    <property type="project" value="UniProtKB-KW"/>
</dbReference>
<dbReference type="PANTHER" id="PTHR43309:SF3">
    <property type="entry name" value="5-OXOPROLINASE SUBUNIT C"/>
    <property type="match status" value="1"/>
</dbReference>
<dbReference type="Gene3D" id="2.40.100.10">
    <property type="entry name" value="Cyclophilin-like"/>
    <property type="match status" value="2"/>
</dbReference>
<dbReference type="InterPro" id="IPR052708">
    <property type="entry name" value="PxpC"/>
</dbReference>
<feature type="domain" description="Carboxyltransferase" evidence="4">
    <location>
        <begin position="5"/>
        <end position="201"/>
    </location>
</feature>
<dbReference type="AlphaFoldDB" id="A0A6G7XGA7"/>
<dbReference type="EMBL" id="CP049863">
    <property type="protein sequence ID" value="QIK63506.1"/>
    <property type="molecule type" value="Genomic_DNA"/>
</dbReference>
<dbReference type="PANTHER" id="PTHR43309">
    <property type="entry name" value="5-OXOPROLINASE SUBUNIT C"/>
    <property type="match status" value="1"/>
</dbReference>
<evidence type="ECO:0000256" key="2">
    <source>
        <dbReference type="ARBA" id="ARBA00022801"/>
    </source>
</evidence>
<evidence type="ECO:0000256" key="3">
    <source>
        <dbReference type="ARBA" id="ARBA00022840"/>
    </source>
</evidence>
<keyword evidence="3" id="KW-0067">ATP-binding</keyword>
<evidence type="ECO:0000256" key="1">
    <source>
        <dbReference type="ARBA" id="ARBA00022741"/>
    </source>
</evidence>
<proteinExistence type="predicted"/>
<evidence type="ECO:0000313" key="7">
    <source>
        <dbReference type="Proteomes" id="UP000502677"/>
    </source>
</evidence>
<protein>
    <submittedName>
        <fullName evidence="6">5-oxoprolinase/urea amidolyase family protein</fullName>
    </submittedName>
</protein>
<name>A0A6G7XGA7_9MICO</name>
<dbReference type="GO" id="GO:0016787">
    <property type="term" value="F:hydrolase activity"/>
    <property type="evidence" value="ECO:0007669"/>
    <property type="project" value="UniProtKB-KW"/>
</dbReference>
<dbReference type="Proteomes" id="UP000502677">
    <property type="component" value="Chromosome"/>
</dbReference>
<keyword evidence="7" id="KW-1185">Reference proteome</keyword>
<dbReference type="KEGG" id="lvi:G7068_10075"/>
<keyword evidence="1" id="KW-0547">Nucleotide-binding</keyword>
<evidence type="ECO:0000313" key="6">
    <source>
        <dbReference type="EMBL" id="QIK63506.1"/>
    </source>
</evidence>
<dbReference type="Gene3D" id="3.30.1360.40">
    <property type="match status" value="1"/>
</dbReference>
<gene>
    <name evidence="6" type="ORF">G7068_10075</name>
</gene>
<organism evidence="6 7">
    <name type="scientific">Leucobacter viscericola</name>
    <dbReference type="NCBI Taxonomy" id="2714935"/>
    <lineage>
        <taxon>Bacteria</taxon>
        <taxon>Bacillati</taxon>
        <taxon>Actinomycetota</taxon>
        <taxon>Actinomycetes</taxon>
        <taxon>Micrococcales</taxon>
        <taxon>Microbacteriaceae</taxon>
        <taxon>Leucobacter</taxon>
    </lineage>
</organism>
<sequence length="573" mass="59351">MTSEPRILPAGATAVLLECGTLDRALQVFASLTAARDRGELDVAELVPAAETVLVSGGEARDPRALRAKLRDLLSGSGSASARAAASAETVIPVFYRGEDLDEVATLTGMSAEQVVQRHTAAAYTVAFTGFAPGFAYLSGGDPLLEVPRRATPRPRILPGSVGLAGPFSGVYPRESPGGWQIIGHTDHPMWDLDRERPAALLAGEGVRFVAERERVVAADPGRSAQVPAPSLDHPAKAKRLDRGVPSAPALTVIDAGLQTLIEDAGRLGASGMGVGESGVSIRRAYQQANRLVGNRPGAAALELSHGGFAVEAVSTTVLALAGAPRVGQITGPFGTRGVPEGQAFRLSVGERLTLGAPSAGLRSVLALRGGVAATPVLGSRSRDTLAGLGPESLIAGDTISVASEAILPVSAPEATAAQLPAAGEVTTLRVILGPRDGWFDEASIDRFFAQSWDVTPRSDRVGVRLAGDALTRSPDFDGKELPSEGMVLGAIQIPPDGQPVLFLADRPLTGGYPVIAVVHDDDIELAAQLAPGCRVRFDLFRDGSASTEAVQNTTVPNVPAPNVTEIDQENPS</sequence>
<dbReference type="Pfam" id="PF02682">
    <property type="entry name" value="CT_C_D"/>
    <property type="match status" value="1"/>
</dbReference>
<dbReference type="SMART" id="SM00797">
    <property type="entry name" value="AHS2"/>
    <property type="match status" value="1"/>
</dbReference>
<dbReference type="InterPro" id="IPR029000">
    <property type="entry name" value="Cyclophilin-like_dom_sf"/>
</dbReference>
<dbReference type="Pfam" id="PF02626">
    <property type="entry name" value="CT_A_B"/>
    <property type="match status" value="1"/>
</dbReference>
<keyword evidence="2" id="KW-0378">Hydrolase</keyword>
<dbReference type="InterPro" id="IPR003833">
    <property type="entry name" value="CT_C_D"/>
</dbReference>
<dbReference type="SUPFAM" id="SSF50891">
    <property type="entry name" value="Cyclophilin-like"/>
    <property type="match status" value="2"/>
</dbReference>
<reference evidence="6 7" key="1">
    <citation type="submission" date="2020-03" db="EMBL/GenBank/DDBJ databases">
        <title>Leucobacter sp. nov., isolated from beetles.</title>
        <authorList>
            <person name="Hyun D.-W."/>
            <person name="Bae J.-W."/>
        </authorList>
    </citation>
    <scope>NUCLEOTIDE SEQUENCE [LARGE SCALE GENOMIC DNA]</scope>
    <source>
        <strain evidence="6 7">HDW9C</strain>
    </source>
</reference>
<keyword evidence="6" id="KW-0456">Lyase</keyword>
<evidence type="ECO:0000259" key="5">
    <source>
        <dbReference type="SMART" id="SM00797"/>
    </source>
</evidence>
<feature type="domain" description="Carboxyltransferase" evidence="5">
    <location>
        <begin position="272"/>
        <end position="555"/>
    </location>
</feature>
<evidence type="ECO:0000259" key="4">
    <source>
        <dbReference type="SMART" id="SM00796"/>
    </source>
</evidence>
<accession>A0A6G7XGA7</accession>
<dbReference type="InterPro" id="IPR003778">
    <property type="entry name" value="CT_A_B"/>
</dbReference>
<dbReference type="SMART" id="SM00796">
    <property type="entry name" value="AHS1"/>
    <property type="match status" value="1"/>
</dbReference>
<dbReference type="GO" id="GO:0005524">
    <property type="term" value="F:ATP binding"/>
    <property type="evidence" value="ECO:0007669"/>
    <property type="project" value="UniProtKB-KW"/>
</dbReference>
<dbReference type="RefSeq" id="WP_166291684.1">
    <property type="nucleotide sequence ID" value="NZ_CP049863.1"/>
</dbReference>